<sequence>MKNILFVYKANSGKANAVLDSIHKIVKPETYSCGLCKLTHGIFTENKKWRDFKLETIHNLEFLHKDEFEKQYASKFGSKFNFPIVLLKNADEFELLVSAKELNTFKSTEDLITVIKERV</sequence>
<evidence type="ECO:0000313" key="2">
    <source>
        <dbReference type="Proteomes" id="UP000184225"/>
    </source>
</evidence>
<gene>
    <name evidence="1" type="ORF">SAMN04488096_108164</name>
</gene>
<name>A0A1M6GQP1_9FLAO</name>
<organism evidence="1 2">
    <name type="scientific">Mesonia phycicola</name>
    <dbReference type="NCBI Taxonomy" id="579105"/>
    <lineage>
        <taxon>Bacteria</taxon>
        <taxon>Pseudomonadati</taxon>
        <taxon>Bacteroidota</taxon>
        <taxon>Flavobacteriia</taxon>
        <taxon>Flavobacteriales</taxon>
        <taxon>Flavobacteriaceae</taxon>
        <taxon>Mesonia</taxon>
    </lineage>
</organism>
<dbReference type="STRING" id="579105.SAMN04488096_108164"/>
<accession>A0A1M6GQP1</accession>
<proteinExistence type="predicted"/>
<dbReference type="Proteomes" id="UP000184225">
    <property type="component" value="Unassembled WGS sequence"/>
</dbReference>
<dbReference type="OrthoDB" id="572467at2"/>
<keyword evidence="2" id="KW-1185">Reference proteome</keyword>
<dbReference type="RefSeq" id="WP_073152741.1">
    <property type="nucleotide sequence ID" value="NZ_FQYY01000008.1"/>
</dbReference>
<dbReference type="EMBL" id="FQYY01000008">
    <property type="protein sequence ID" value="SHJ12212.1"/>
    <property type="molecule type" value="Genomic_DNA"/>
</dbReference>
<evidence type="ECO:0000313" key="1">
    <source>
        <dbReference type="EMBL" id="SHJ12212.1"/>
    </source>
</evidence>
<protein>
    <recommendedName>
        <fullName evidence="3">GTPase</fullName>
    </recommendedName>
</protein>
<reference evidence="1 2" key="1">
    <citation type="submission" date="2016-11" db="EMBL/GenBank/DDBJ databases">
        <authorList>
            <person name="Jaros S."/>
            <person name="Januszkiewicz K."/>
            <person name="Wedrychowicz H."/>
        </authorList>
    </citation>
    <scope>NUCLEOTIDE SEQUENCE [LARGE SCALE GENOMIC DNA]</scope>
    <source>
        <strain evidence="1 2">DSM 21425</strain>
    </source>
</reference>
<dbReference type="AlphaFoldDB" id="A0A1M6GQP1"/>
<evidence type="ECO:0008006" key="3">
    <source>
        <dbReference type="Google" id="ProtNLM"/>
    </source>
</evidence>